<dbReference type="GO" id="GO:0016810">
    <property type="term" value="F:hydrolase activity, acting on carbon-nitrogen (but not peptide) bonds"/>
    <property type="evidence" value="ECO:0007669"/>
    <property type="project" value="InterPro"/>
</dbReference>
<dbReference type="Gene3D" id="2.120.10.30">
    <property type="entry name" value="TolB, C-terminal domain"/>
    <property type="match status" value="2"/>
</dbReference>
<accession>A0A401U5R9</accession>
<dbReference type="Gene3D" id="3.20.20.140">
    <property type="entry name" value="Metal-dependent hydrolases"/>
    <property type="match status" value="2"/>
</dbReference>
<organism evidence="5 6">
    <name type="scientific">Chryseotalea sanaruensis</name>
    <dbReference type="NCBI Taxonomy" id="2482724"/>
    <lineage>
        <taxon>Bacteria</taxon>
        <taxon>Pseudomonadati</taxon>
        <taxon>Bacteroidota</taxon>
        <taxon>Cytophagia</taxon>
        <taxon>Cytophagales</taxon>
        <taxon>Chryseotaleaceae</taxon>
        <taxon>Chryseotalea</taxon>
    </lineage>
</organism>
<dbReference type="OrthoDB" id="9815657at2"/>
<reference evidence="5 6" key="1">
    <citation type="submission" date="2018-11" db="EMBL/GenBank/DDBJ databases">
        <title>Chryseotalea sanarue gen. nov., sp., nov., a member of the family Cytophagaceae, isolated from a brackish lake in Hamamatsu Japan.</title>
        <authorList>
            <person name="Maejima Y."/>
            <person name="Iino T."/>
            <person name="Muraguchi Y."/>
            <person name="Fukuda K."/>
            <person name="Ohkuma M."/>
            <person name="Moriuchi R."/>
            <person name="Dohra H."/>
            <person name="Kimbara K."/>
            <person name="Shintani M."/>
        </authorList>
    </citation>
    <scope>NUCLEOTIDE SEQUENCE [LARGE SCALE GENOMIC DNA]</scope>
    <source>
        <strain evidence="5 6">Ys</strain>
    </source>
</reference>
<dbReference type="InterPro" id="IPR011042">
    <property type="entry name" value="6-blade_b-propeller_TolB-like"/>
</dbReference>
<comment type="similarity">
    <text evidence="1">Belongs to the TolB family.</text>
</comment>
<feature type="region of interest" description="Disordered" evidence="2">
    <location>
        <begin position="662"/>
        <end position="688"/>
    </location>
</feature>
<dbReference type="PANTHER" id="PTHR36842">
    <property type="entry name" value="PROTEIN TOLB HOMOLOG"/>
    <property type="match status" value="1"/>
</dbReference>
<evidence type="ECO:0000313" key="5">
    <source>
        <dbReference type="EMBL" id="GCC50273.1"/>
    </source>
</evidence>
<dbReference type="InterPro" id="IPR032466">
    <property type="entry name" value="Metal_Hydrolase"/>
</dbReference>
<dbReference type="SUPFAM" id="SSF51556">
    <property type="entry name" value="Metallo-dependent hydrolases"/>
    <property type="match status" value="1"/>
</dbReference>
<dbReference type="InterPro" id="IPR006680">
    <property type="entry name" value="Amidohydro-rel"/>
</dbReference>
<dbReference type="RefSeq" id="WP_127120919.1">
    <property type="nucleotide sequence ID" value="NZ_BHXQ01000001.1"/>
</dbReference>
<feature type="chain" id="PRO_5019355524" evidence="3">
    <location>
        <begin position="21"/>
        <end position="1125"/>
    </location>
</feature>
<keyword evidence="3" id="KW-0732">Signal</keyword>
<dbReference type="Pfam" id="PF07676">
    <property type="entry name" value="PD40"/>
    <property type="match status" value="3"/>
</dbReference>
<protein>
    <submittedName>
        <fullName evidence="5">Amidohydrolase</fullName>
    </submittedName>
</protein>
<dbReference type="SUPFAM" id="SSF51338">
    <property type="entry name" value="Composite domain of metallo-dependent hydrolases"/>
    <property type="match status" value="1"/>
</dbReference>
<dbReference type="Gene3D" id="2.30.40.10">
    <property type="entry name" value="Urease, subunit C, domain 1"/>
    <property type="match status" value="2"/>
</dbReference>
<feature type="signal peptide" evidence="3">
    <location>
        <begin position="1"/>
        <end position="20"/>
    </location>
</feature>
<feature type="domain" description="Amidohydrolase-related" evidence="4">
    <location>
        <begin position="762"/>
        <end position="1091"/>
    </location>
</feature>
<proteinExistence type="inferred from homology"/>
<dbReference type="SUPFAM" id="SSF82171">
    <property type="entry name" value="DPP6 N-terminal domain-like"/>
    <property type="match status" value="1"/>
</dbReference>
<name>A0A401U5R9_9BACT</name>
<dbReference type="AlphaFoldDB" id="A0A401U5R9"/>
<keyword evidence="6" id="KW-1185">Reference proteome</keyword>
<evidence type="ECO:0000256" key="1">
    <source>
        <dbReference type="ARBA" id="ARBA00009820"/>
    </source>
</evidence>
<dbReference type="Proteomes" id="UP000288227">
    <property type="component" value="Unassembled WGS sequence"/>
</dbReference>
<keyword evidence="5" id="KW-0378">Hydrolase</keyword>
<evidence type="ECO:0000313" key="6">
    <source>
        <dbReference type="Proteomes" id="UP000288227"/>
    </source>
</evidence>
<dbReference type="PANTHER" id="PTHR36842:SF1">
    <property type="entry name" value="PROTEIN TOLB"/>
    <property type="match status" value="1"/>
</dbReference>
<evidence type="ECO:0000256" key="2">
    <source>
        <dbReference type="SAM" id="MobiDB-lite"/>
    </source>
</evidence>
<evidence type="ECO:0000256" key="3">
    <source>
        <dbReference type="SAM" id="SignalP"/>
    </source>
</evidence>
<dbReference type="InterPro" id="IPR011659">
    <property type="entry name" value="WD40"/>
</dbReference>
<sequence>MKRQYLLVLIAVFVAFATLAQDDKKEKSDSTKKEKPKKKKDLPLEVGRTVSIKTTEGTWMSLDVSPDGKTIAFDFLGDIFTMPITGGKPTQFTKGMAFDSHPKFSPDGTKLLFVSDRSGGENIWWFSLDGKDSLQVTKGNTDHYQSAEWTPDGAYIIGSRGTRNLKLWMFHKDGGTGAQIISKPDNLKVVEPAFGADGRYIWYAQRNAAWNYNAQLPQYQLAVYDRDNGETEVKTSRYGSAFTPTLSPDGKWLVYGSRYNDQTGLILHDLRTGDEKWLAYPVQRDEQESIAPLGVLPAMSFTPDSKELVASYGGKFYRIPVAGGAAVNIPFQMETDFLMGPLVDFNYPIKDDKDMVVTQIRTPVVSPDGKQVAFTALNRLYVMDLPNGTPKRVSTSKYTEAQPAWSTDGTQLAWTTWEDNGGHIYKINFKAKGAKPQRLTTVPALYSEPAWTFQGNKIVFLQGSSYNFKEDPDPVTFANQNSIAWISGDGGNINVIGKAKGRSNPHFVRSDDRIYLYSGQKGLVSIRWDGSDEKAHAKITGIMTYGAALGEQHCMLYESATEPQREPSNANVILMAPEGDKAIAHINNDIYVVTIPKTGGEVPKISVADADKASFPATKLTKIGGEFPTWSTNGKLVYYALGNAFFTYSLEEAKAKELELKKKKAEEEKDKKAEGEKKEADKDEKKDEGYKPAELRIKVIVQKDIPSGSILLQNARIISMKGDEVIESGDVLIENARIKQVGAAGSISVGSNVQKMDLRGKTIVPGFVDTHAHMWPAWGIHKNQVWMYAANLAYGVTTTRDPQTATTDVLTYSDMVETGDIIGPRVYSTGPGVGFWSYNLKDYEQTKDILKQYSDYYNTKTIKMYLTGNRQHRQWVVQACKEQGLMPTTEGGLDFKLNVTNLIDGYSGHEHAFPIYPLYSDFAKAVAESKMTYTPTLLVAYGGPWAENFYYATENVNGDSKLNYFTAKSELDQKSRRRPGWFMQEEHVFDDHARFVNDLVKAGGNAGVGSHGQLQGLGYHWELWSVASGGLSNLNALKVATIHGAKALGLANDLGSIEPGKLADLLILDSNPLENIRNTNTINKVMKNGRLYEGNTLDEVYPTQRKAPSFANEQAKPEGLPGVQK</sequence>
<dbReference type="Pfam" id="PF01979">
    <property type="entry name" value="Amidohydro_1"/>
    <property type="match status" value="1"/>
</dbReference>
<comment type="caution">
    <text evidence="5">The sequence shown here is derived from an EMBL/GenBank/DDBJ whole genome shotgun (WGS) entry which is preliminary data.</text>
</comment>
<dbReference type="EMBL" id="BHXQ01000001">
    <property type="protein sequence ID" value="GCC50273.1"/>
    <property type="molecule type" value="Genomic_DNA"/>
</dbReference>
<feature type="region of interest" description="Disordered" evidence="2">
    <location>
        <begin position="1106"/>
        <end position="1125"/>
    </location>
</feature>
<dbReference type="InterPro" id="IPR011059">
    <property type="entry name" value="Metal-dep_hydrolase_composite"/>
</dbReference>
<evidence type="ECO:0000259" key="4">
    <source>
        <dbReference type="Pfam" id="PF01979"/>
    </source>
</evidence>
<dbReference type="SUPFAM" id="SSF69304">
    <property type="entry name" value="Tricorn protease N-terminal domain"/>
    <property type="match status" value="1"/>
</dbReference>
<gene>
    <name evidence="5" type="ORF">SanaruYs_04880</name>
</gene>